<protein>
    <submittedName>
        <fullName evidence="1">Uncharacterized protein</fullName>
    </submittedName>
</protein>
<accession>A0A561EZA8</accession>
<dbReference type="RefSeq" id="WP_342791858.1">
    <property type="nucleotide sequence ID" value="NZ_BAAABR010000047.1"/>
</dbReference>
<reference evidence="1 2" key="1">
    <citation type="submission" date="2019-06" db="EMBL/GenBank/DDBJ databases">
        <title>Sequencing the genomes of 1000 actinobacteria strains.</title>
        <authorList>
            <person name="Klenk H.-P."/>
        </authorList>
    </citation>
    <scope>NUCLEOTIDE SEQUENCE [LARGE SCALE GENOMIC DNA]</scope>
    <source>
        <strain evidence="1 2">DSM 41649</strain>
    </source>
</reference>
<dbReference type="Proteomes" id="UP000318416">
    <property type="component" value="Unassembled WGS sequence"/>
</dbReference>
<dbReference type="AlphaFoldDB" id="A0A561EZA8"/>
<gene>
    <name evidence="1" type="ORF">FB465_6101</name>
</gene>
<dbReference type="EMBL" id="VIVR01000001">
    <property type="protein sequence ID" value="TWE20941.1"/>
    <property type="molecule type" value="Genomic_DNA"/>
</dbReference>
<evidence type="ECO:0000313" key="2">
    <source>
        <dbReference type="Proteomes" id="UP000318416"/>
    </source>
</evidence>
<organism evidence="1 2">
    <name type="scientific">Kitasatospora atroaurantiaca</name>
    <dbReference type="NCBI Taxonomy" id="285545"/>
    <lineage>
        <taxon>Bacteria</taxon>
        <taxon>Bacillati</taxon>
        <taxon>Actinomycetota</taxon>
        <taxon>Actinomycetes</taxon>
        <taxon>Kitasatosporales</taxon>
        <taxon>Streptomycetaceae</taxon>
        <taxon>Kitasatospora</taxon>
    </lineage>
</organism>
<keyword evidence="2" id="KW-1185">Reference proteome</keyword>
<sequence>MESISWVKPEILPAEFDADMACACGCAGGAGAGSGTVQK</sequence>
<evidence type="ECO:0000313" key="1">
    <source>
        <dbReference type="EMBL" id="TWE20941.1"/>
    </source>
</evidence>
<dbReference type="InterPro" id="IPR054672">
    <property type="entry name" value="StsA_sacti_RiPP"/>
</dbReference>
<proteinExistence type="predicted"/>
<name>A0A561EZA8_9ACTN</name>
<comment type="caution">
    <text evidence="1">The sequence shown here is derived from an EMBL/GenBank/DDBJ whole genome shotgun (WGS) entry which is preliminary data.</text>
</comment>
<dbReference type="NCBIfam" id="NF045558">
    <property type="entry name" value="StsA_sacti_RiPP"/>
    <property type="match status" value="1"/>
</dbReference>